<dbReference type="PANTHER" id="PTHR34504">
    <property type="entry name" value="ANTITOXIN HICB"/>
    <property type="match status" value="1"/>
</dbReference>
<proteinExistence type="predicted"/>
<dbReference type="InterPro" id="IPR051404">
    <property type="entry name" value="TA_system_antitoxin"/>
</dbReference>
<dbReference type="PANTHER" id="PTHR34504:SF4">
    <property type="entry name" value="ANTITOXIN HICB"/>
    <property type="match status" value="1"/>
</dbReference>
<dbReference type="InterPro" id="IPR035069">
    <property type="entry name" value="TTHA1013/TTHA0281-like"/>
</dbReference>
<dbReference type="Pfam" id="PF15970">
    <property type="entry name" value="HicB-like_2"/>
    <property type="match status" value="1"/>
</dbReference>
<evidence type="ECO:0000313" key="3">
    <source>
        <dbReference type="Proteomes" id="UP000574369"/>
    </source>
</evidence>
<dbReference type="RefSeq" id="WP_088449816.1">
    <property type="nucleotide sequence ID" value="NZ_JACHXO010000002.1"/>
</dbReference>
<evidence type="ECO:0000313" key="2">
    <source>
        <dbReference type="EMBL" id="MBB3193918.1"/>
    </source>
</evidence>
<protein>
    <submittedName>
        <fullName evidence="2">Antitoxin HicB</fullName>
    </submittedName>
</protein>
<accession>A0ABR6GS09</accession>
<dbReference type="Proteomes" id="UP000574369">
    <property type="component" value="Unassembled WGS sequence"/>
</dbReference>
<dbReference type="SUPFAM" id="SSF143100">
    <property type="entry name" value="TTHA1013/TTHA0281-like"/>
    <property type="match status" value="1"/>
</dbReference>
<dbReference type="Gene3D" id="3.30.160.250">
    <property type="match status" value="1"/>
</dbReference>
<gene>
    <name evidence="2" type="ORF">FHS28_001303</name>
</gene>
<name>A0ABR6GS09_9BURK</name>
<dbReference type="EMBL" id="JACHXO010000002">
    <property type="protein sequence ID" value="MBB3193918.1"/>
    <property type="molecule type" value="Genomic_DNA"/>
</dbReference>
<feature type="domain" description="HicB-like antitoxin of toxin-antitoxin system" evidence="1">
    <location>
        <begin position="6"/>
        <end position="82"/>
    </location>
</feature>
<sequence>MKNRFSFPAKFEPDADTGGYVVTFRDIPEAITQGDSLEDARAMALDALATAMEFYQEEQRAVPEPSALEPGEELVTLPVSMQAKLLLLNEMVAQKIRPADLARAMGIKPQEVTRLLDLGHTTKIDALAAAFTAIGRTLALRVE</sequence>
<keyword evidence="3" id="KW-1185">Reference proteome</keyword>
<evidence type="ECO:0000259" key="1">
    <source>
        <dbReference type="Pfam" id="PF15970"/>
    </source>
</evidence>
<dbReference type="InterPro" id="IPR031807">
    <property type="entry name" value="HicB-like"/>
</dbReference>
<comment type="caution">
    <text evidence="2">The sequence shown here is derived from an EMBL/GenBank/DDBJ whole genome shotgun (WGS) entry which is preliminary data.</text>
</comment>
<reference evidence="2 3" key="1">
    <citation type="submission" date="2020-08" db="EMBL/GenBank/DDBJ databases">
        <title>Genomic Encyclopedia of Type Strains, Phase III (KMG-III): the genomes of soil and plant-associated and newly described type strains.</title>
        <authorList>
            <person name="Whitman W."/>
        </authorList>
    </citation>
    <scope>NUCLEOTIDE SEQUENCE [LARGE SCALE GENOMIC DNA]</scope>
    <source>
        <strain evidence="2 3">CECT 7247</strain>
    </source>
</reference>
<organism evidence="2 3">
    <name type="scientific">Roseateles terrae</name>
    <dbReference type="NCBI Taxonomy" id="431060"/>
    <lineage>
        <taxon>Bacteria</taxon>
        <taxon>Pseudomonadati</taxon>
        <taxon>Pseudomonadota</taxon>
        <taxon>Betaproteobacteria</taxon>
        <taxon>Burkholderiales</taxon>
        <taxon>Sphaerotilaceae</taxon>
        <taxon>Roseateles</taxon>
    </lineage>
</organism>